<organism evidence="1 2">
    <name type="scientific">Coniella lustricola</name>
    <dbReference type="NCBI Taxonomy" id="2025994"/>
    <lineage>
        <taxon>Eukaryota</taxon>
        <taxon>Fungi</taxon>
        <taxon>Dikarya</taxon>
        <taxon>Ascomycota</taxon>
        <taxon>Pezizomycotina</taxon>
        <taxon>Sordariomycetes</taxon>
        <taxon>Sordariomycetidae</taxon>
        <taxon>Diaporthales</taxon>
        <taxon>Schizoparmaceae</taxon>
        <taxon>Coniella</taxon>
    </lineage>
</organism>
<gene>
    <name evidence="1" type="ORF">BD289DRAFT_422821</name>
</gene>
<keyword evidence="2" id="KW-1185">Reference proteome</keyword>
<reference evidence="1 2" key="1">
    <citation type="journal article" date="2018" name="Mycol. Prog.">
        <title>Coniella lustricola, a new species from submerged detritus.</title>
        <authorList>
            <person name="Raudabaugh D.B."/>
            <person name="Iturriaga T."/>
            <person name="Carver A."/>
            <person name="Mondo S."/>
            <person name="Pangilinan J."/>
            <person name="Lipzen A."/>
            <person name="He G."/>
            <person name="Amirebrahimi M."/>
            <person name="Grigoriev I.V."/>
            <person name="Miller A.N."/>
        </authorList>
    </citation>
    <scope>NUCLEOTIDE SEQUENCE [LARGE SCALE GENOMIC DNA]</scope>
    <source>
        <strain evidence="1 2">B22-T-1</strain>
    </source>
</reference>
<dbReference type="AlphaFoldDB" id="A0A2T3AKI6"/>
<evidence type="ECO:0000313" key="1">
    <source>
        <dbReference type="EMBL" id="PSS02184.1"/>
    </source>
</evidence>
<dbReference type="InParanoid" id="A0A2T3AKI6"/>
<name>A0A2T3AKI6_9PEZI</name>
<dbReference type="Proteomes" id="UP000241462">
    <property type="component" value="Unassembled WGS sequence"/>
</dbReference>
<feature type="non-terminal residue" evidence="1">
    <location>
        <position position="74"/>
    </location>
</feature>
<proteinExistence type="predicted"/>
<accession>A0A2T3AKI6</accession>
<evidence type="ECO:0000313" key="2">
    <source>
        <dbReference type="Proteomes" id="UP000241462"/>
    </source>
</evidence>
<dbReference type="EMBL" id="KZ678379">
    <property type="protein sequence ID" value="PSS02184.1"/>
    <property type="molecule type" value="Genomic_DNA"/>
</dbReference>
<sequence>MSLEMDGRSDVLVLAQMLRTVLALPRAGDELIKSSEFQLPRQAEVHDHHSCNQLLIFIREQEIRQGEANPERNS</sequence>
<protein>
    <submittedName>
        <fullName evidence="1">Uncharacterized protein</fullName>
    </submittedName>
</protein>